<keyword evidence="2" id="KW-1185">Reference proteome</keyword>
<dbReference type="Proteomes" id="UP000766698">
    <property type="component" value="Unassembled WGS sequence"/>
</dbReference>
<accession>A0ABR6EPG5</accession>
<evidence type="ECO:0000313" key="2">
    <source>
        <dbReference type="Proteomes" id="UP000766698"/>
    </source>
</evidence>
<comment type="caution">
    <text evidence="1">The sequence shown here is derived from an EMBL/GenBank/DDBJ whole genome shotgun (WGS) entry which is preliminary data.</text>
</comment>
<evidence type="ECO:0000313" key="1">
    <source>
        <dbReference type="EMBL" id="MBB1246419.1"/>
    </source>
</evidence>
<reference evidence="2" key="1">
    <citation type="journal article" date="2020" name="Syst. Appl. Microbiol.">
        <title>Streptomyces alkaliterrae sp. nov., isolated from an alkaline soil, and emended descriptions of Streptomyces alkaliphilus, Streptomyces calidiresistens and Streptomyces durbertensis.</title>
        <authorList>
            <person name="Swiecimska M."/>
            <person name="Golinska P."/>
            <person name="Nouioui I."/>
            <person name="Wypij M."/>
            <person name="Rai M."/>
            <person name="Sangal V."/>
            <person name="Goodfellow M."/>
        </authorList>
    </citation>
    <scope>NUCLEOTIDE SEQUENCE [LARGE SCALE GENOMIC DNA]</scope>
    <source>
        <strain evidence="2">DSM 104538</strain>
    </source>
</reference>
<sequence>MAVVVFAVGTMFLALAVGARAGRRRDGLTPFQRWVTDHRTAFCAAYGALLGALAAATTGNAWYLLAGTGAAAVTWTVVPRAAARLRRRHG</sequence>
<proteinExistence type="predicted"/>
<dbReference type="RefSeq" id="WP_182857679.1">
    <property type="nucleotide sequence ID" value="NZ_WMLF01000485.1"/>
</dbReference>
<gene>
    <name evidence="1" type="ORF">GL263_23105</name>
</gene>
<organism evidence="1 2">
    <name type="scientific">Streptomyces durbertensis</name>
    <dbReference type="NCBI Taxonomy" id="2448886"/>
    <lineage>
        <taxon>Bacteria</taxon>
        <taxon>Bacillati</taxon>
        <taxon>Actinomycetota</taxon>
        <taxon>Actinomycetes</taxon>
        <taxon>Kitasatosporales</taxon>
        <taxon>Streptomycetaceae</taxon>
        <taxon>Streptomyces</taxon>
    </lineage>
</organism>
<dbReference type="EMBL" id="WMLF01000485">
    <property type="protein sequence ID" value="MBB1246419.1"/>
    <property type="molecule type" value="Genomic_DNA"/>
</dbReference>
<protein>
    <recommendedName>
        <fullName evidence="3">Integral membrane protein</fullName>
    </recommendedName>
</protein>
<name>A0ABR6EPG5_9ACTN</name>
<evidence type="ECO:0008006" key="3">
    <source>
        <dbReference type="Google" id="ProtNLM"/>
    </source>
</evidence>